<organism evidence="3 4">
    <name type="scientific">Edaphochlamys debaryana</name>
    <dbReference type="NCBI Taxonomy" id="47281"/>
    <lineage>
        <taxon>Eukaryota</taxon>
        <taxon>Viridiplantae</taxon>
        <taxon>Chlorophyta</taxon>
        <taxon>core chlorophytes</taxon>
        <taxon>Chlorophyceae</taxon>
        <taxon>CS clade</taxon>
        <taxon>Chlamydomonadales</taxon>
        <taxon>Chlamydomonadales incertae sedis</taxon>
        <taxon>Edaphochlamys</taxon>
    </lineage>
</organism>
<feature type="region of interest" description="Disordered" evidence="1">
    <location>
        <begin position="447"/>
        <end position="482"/>
    </location>
</feature>
<evidence type="ECO:0000256" key="1">
    <source>
        <dbReference type="SAM" id="MobiDB-lite"/>
    </source>
</evidence>
<sequence>MITDALCDALEAHRAAVQGRGTREPTAAGGTTARPGQGGREQASEPRQCRLLTFAPAAARGSPSAPAASPAAARGETELLVAPLESDSPTGALHEALARLGARAGGTVTLVVMEPCCLGTLARAVREGMFAGDSLQWSQRLTRRALVRTCLEVARALAHMHAEGVVHGDLRPGNILLQASRADRRGFTVKVRCTGPCHPRSQGGSSLDMCNKRSTPLYMAPETLLGHLGKPADVWGFGVILSHLLTRREPYGGMAAADPGAVAAGITDGTLQLQWPELPSRPEASSAAADDAQRSCGHQPHTNEGGFSDAFCTPDSALGRSLGLMPGAAADQCNTLGPGASCPTNGNPASCAPQQPAANVAPSTATLHEVYSRTCDSSSVYASRRHVTAAVGGWDDPDPALASLVSLGRRCTARDPAARPRFAEVIEELLGMEAALKAARSSNAARATFTQQSTAGPSAPPFSPGGAAKGTASEAAAGPASTAQQPAVARGVGNLLDACDVARMQLDALMLGEEPHSRLSARACPAAAAPPDWQLPPDDLLLREPAPLPPHITELMERARAAGQHWSHNVGSGRASGDSGVRAGAGVPVVDAQKRREHAAAVEALRLAITEQLSAVLEPALRTKQQP</sequence>
<reference evidence="3" key="1">
    <citation type="journal article" date="2020" name="bioRxiv">
        <title>Comparative genomics of Chlamydomonas.</title>
        <authorList>
            <person name="Craig R.J."/>
            <person name="Hasan A.R."/>
            <person name="Ness R.W."/>
            <person name="Keightley P.D."/>
        </authorList>
    </citation>
    <scope>NUCLEOTIDE SEQUENCE</scope>
    <source>
        <strain evidence="3">CCAP 11/70</strain>
    </source>
</reference>
<dbReference type="Proteomes" id="UP000612055">
    <property type="component" value="Unassembled WGS sequence"/>
</dbReference>
<dbReference type="EMBL" id="JAEHOE010000106">
    <property type="protein sequence ID" value="KAG2486852.1"/>
    <property type="molecule type" value="Genomic_DNA"/>
</dbReference>
<dbReference type="PROSITE" id="PS50011">
    <property type="entry name" value="PROTEIN_KINASE_DOM"/>
    <property type="match status" value="1"/>
</dbReference>
<protein>
    <recommendedName>
        <fullName evidence="2">Protein kinase domain-containing protein</fullName>
    </recommendedName>
</protein>
<accession>A0A836BS74</accession>
<dbReference type="Gene3D" id="1.10.510.10">
    <property type="entry name" value="Transferase(Phosphotransferase) domain 1"/>
    <property type="match status" value="1"/>
</dbReference>
<dbReference type="InterPro" id="IPR000719">
    <property type="entry name" value="Prot_kinase_dom"/>
</dbReference>
<feature type="region of interest" description="Disordered" evidence="1">
    <location>
        <begin position="563"/>
        <end position="582"/>
    </location>
</feature>
<name>A0A836BS74_9CHLO</name>
<feature type="region of interest" description="Disordered" evidence="1">
    <location>
        <begin position="279"/>
        <end position="308"/>
    </location>
</feature>
<evidence type="ECO:0000313" key="3">
    <source>
        <dbReference type="EMBL" id="KAG2486852.1"/>
    </source>
</evidence>
<dbReference type="AlphaFoldDB" id="A0A836BS74"/>
<feature type="compositionally biased region" description="Low complexity" evidence="1">
    <location>
        <begin position="464"/>
        <end position="482"/>
    </location>
</feature>
<dbReference type="PANTHER" id="PTHR44329:SF214">
    <property type="entry name" value="PROTEIN KINASE DOMAIN-CONTAINING PROTEIN"/>
    <property type="match status" value="1"/>
</dbReference>
<comment type="caution">
    <text evidence="3">The sequence shown here is derived from an EMBL/GenBank/DDBJ whole genome shotgun (WGS) entry which is preliminary data.</text>
</comment>
<dbReference type="PROSITE" id="PS00109">
    <property type="entry name" value="PROTEIN_KINASE_TYR"/>
    <property type="match status" value="1"/>
</dbReference>
<dbReference type="InterPro" id="IPR011009">
    <property type="entry name" value="Kinase-like_dom_sf"/>
</dbReference>
<proteinExistence type="predicted"/>
<dbReference type="GO" id="GO:0005524">
    <property type="term" value="F:ATP binding"/>
    <property type="evidence" value="ECO:0007669"/>
    <property type="project" value="InterPro"/>
</dbReference>
<keyword evidence="4" id="KW-1185">Reference proteome</keyword>
<feature type="domain" description="Protein kinase" evidence="2">
    <location>
        <begin position="12"/>
        <end position="436"/>
    </location>
</feature>
<dbReference type="SUPFAM" id="SSF56112">
    <property type="entry name" value="Protein kinase-like (PK-like)"/>
    <property type="match status" value="1"/>
</dbReference>
<dbReference type="PANTHER" id="PTHR44329">
    <property type="entry name" value="SERINE/THREONINE-PROTEIN KINASE TNNI3K-RELATED"/>
    <property type="match status" value="1"/>
</dbReference>
<dbReference type="InterPro" id="IPR051681">
    <property type="entry name" value="Ser/Thr_Kinases-Pseudokinases"/>
</dbReference>
<dbReference type="GO" id="GO:0004674">
    <property type="term" value="F:protein serine/threonine kinase activity"/>
    <property type="evidence" value="ECO:0007669"/>
    <property type="project" value="TreeGrafter"/>
</dbReference>
<feature type="region of interest" description="Disordered" evidence="1">
    <location>
        <begin position="16"/>
        <end position="46"/>
    </location>
</feature>
<evidence type="ECO:0000259" key="2">
    <source>
        <dbReference type="PROSITE" id="PS50011"/>
    </source>
</evidence>
<dbReference type="InterPro" id="IPR008266">
    <property type="entry name" value="Tyr_kinase_AS"/>
</dbReference>
<gene>
    <name evidence="3" type="ORF">HYH03_014535</name>
</gene>
<dbReference type="OrthoDB" id="4062651at2759"/>
<evidence type="ECO:0000313" key="4">
    <source>
        <dbReference type="Proteomes" id="UP000612055"/>
    </source>
</evidence>
<dbReference type="Pfam" id="PF00069">
    <property type="entry name" value="Pkinase"/>
    <property type="match status" value="1"/>
</dbReference>